<proteinExistence type="predicted"/>
<dbReference type="PANTHER" id="PTHR40465:SF1">
    <property type="entry name" value="DUF6534 DOMAIN-CONTAINING PROTEIN"/>
    <property type="match status" value="1"/>
</dbReference>
<keyword evidence="1" id="KW-0472">Membrane</keyword>
<dbReference type="OrthoDB" id="3206554at2759"/>
<keyword evidence="1" id="KW-1133">Transmembrane helix</keyword>
<dbReference type="EMBL" id="JACAZH010000008">
    <property type="protein sequence ID" value="KAF7361501.1"/>
    <property type="molecule type" value="Genomic_DNA"/>
</dbReference>
<dbReference type="Proteomes" id="UP000623467">
    <property type="component" value="Unassembled WGS sequence"/>
</dbReference>
<organism evidence="2 3">
    <name type="scientific">Mycena sanguinolenta</name>
    <dbReference type="NCBI Taxonomy" id="230812"/>
    <lineage>
        <taxon>Eukaryota</taxon>
        <taxon>Fungi</taxon>
        <taxon>Dikarya</taxon>
        <taxon>Basidiomycota</taxon>
        <taxon>Agaricomycotina</taxon>
        <taxon>Agaricomycetes</taxon>
        <taxon>Agaricomycetidae</taxon>
        <taxon>Agaricales</taxon>
        <taxon>Marasmiineae</taxon>
        <taxon>Mycenaceae</taxon>
        <taxon>Mycena</taxon>
    </lineage>
</organism>
<accession>A0A8H6YMP4</accession>
<feature type="transmembrane region" description="Helical" evidence="1">
    <location>
        <begin position="49"/>
        <end position="70"/>
    </location>
</feature>
<evidence type="ECO:0000256" key="1">
    <source>
        <dbReference type="SAM" id="Phobius"/>
    </source>
</evidence>
<evidence type="ECO:0000313" key="2">
    <source>
        <dbReference type="EMBL" id="KAF7361501.1"/>
    </source>
</evidence>
<evidence type="ECO:0000313" key="3">
    <source>
        <dbReference type="Proteomes" id="UP000623467"/>
    </source>
</evidence>
<keyword evidence="1" id="KW-0812">Transmembrane</keyword>
<keyword evidence="3" id="KW-1185">Reference proteome</keyword>
<feature type="transmembrane region" description="Helical" evidence="1">
    <location>
        <begin position="166"/>
        <end position="184"/>
    </location>
</feature>
<dbReference type="AlphaFoldDB" id="A0A8H6YMP4"/>
<comment type="caution">
    <text evidence="2">The sequence shown here is derived from an EMBL/GenBank/DDBJ whole genome shotgun (WGS) entry which is preliminary data.</text>
</comment>
<reference evidence="2" key="1">
    <citation type="submission" date="2020-05" db="EMBL/GenBank/DDBJ databases">
        <title>Mycena genomes resolve the evolution of fungal bioluminescence.</title>
        <authorList>
            <person name="Tsai I.J."/>
        </authorList>
    </citation>
    <scope>NUCLEOTIDE SEQUENCE</scope>
    <source>
        <strain evidence="2">160909Yilan</strain>
    </source>
</reference>
<name>A0A8H6YMP4_9AGAR</name>
<dbReference type="PANTHER" id="PTHR40465">
    <property type="entry name" value="CHROMOSOME 1, WHOLE GENOME SHOTGUN SEQUENCE"/>
    <property type="match status" value="1"/>
</dbReference>
<feature type="transmembrane region" description="Helical" evidence="1">
    <location>
        <begin position="12"/>
        <end position="37"/>
    </location>
</feature>
<protein>
    <submittedName>
        <fullName evidence="2">Uncharacterized protein</fullName>
    </submittedName>
</protein>
<gene>
    <name evidence="2" type="ORF">MSAN_01183600</name>
</gene>
<sequence>MAEVLASLPLTIGALIAGCMVAVGLSAIVGFQTVLYFQLFPMDTRLYKCLVAWVWIIDAADTIAVCAMIWEYAVINYNNPAKLFEIVPAYPAHIILTVVATLNANAFYTWRIHKMSKSNWWFTGPLSTLCFARTVLGLFVATEILITTPRTWANIHARFKIGEVSGWTVSAVTDVLISLARYYFLRDLKQGYMPTQEMVDAVVIFTINDGLLTSATVITVVAFPGYAAEFCLDWPVVDAGQAFFQLFTCYVEPSELVPSSAQTNGNPFDAPCYD</sequence>
<feature type="transmembrane region" description="Helical" evidence="1">
    <location>
        <begin position="90"/>
        <end position="108"/>
    </location>
</feature>
<feature type="transmembrane region" description="Helical" evidence="1">
    <location>
        <begin position="120"/>
        <end position="146"/>
    </location>
</feature>